<feature type="compositionally biased region" description="Basic and acidic residues" evidence="1">
    <location>
        <begin position="260"/>
        <end position="271"/>
    </location>
</feature>
<dbReference type="InterPro" id="IPR050923">
    <property type="entry name" value="Cell_Proc_Reg/RNA_Proc"/>
</dbReference>
<evidence type="ECO:0000313" key="3">
    <source>
        <dbReference type="EMBL" id="CAL4171507.1"/>
    </source>
</evidence>
<evidence type="ECO:0000259" key="2">
    <source>
        <dbReference type="PROSITE" id="PS50006"/>
    </source>
</evidence>
<dbReference type="Gene3D" id="2.60.200.20">
    <property type="match status" value="1"/>
</dbReference>
<gene>
    <name evidence="3" type="ORF">MNOR_LOCUS34126</name>
</gene>
<feature type="compositionally biased region" description="Low complexity" evidence="1">
    <location>
        <begin position="718"/>
        <end position="733"/>
    </location>
</feature>
<reference evidence="3 4" key="1">
    <citation type="submission" date="2024-05" db="EMBL/GenBank/DDBJ databases">
        <authorList>
            <person name="Wallberg A."/>
        </authorList>
    </citation>
    <scope>NUCLEOTIDE SEQUENCE [LARGE SCALE GENOMIC DNA]</scope>
</reference>
<dbReference type="Proteomes" id="UP001497623">
    <property type="component" value="Unassembled WGS sequence"/>
</dbReference>
<name>A0AAV2SA37_MEGNR</name>
<dbReference type="SUPFAM" id="SSF49879">
    <property type="entry name" value="SMAD/FHA domain"/>
    <property type="match status" value="1"/>
</dbReference>
<dbReference type="InterPro" id="IPR008984">
    <property type="entry name" value="SMAD_FHA_dom_sf"/>
</dbReference>
<feature type="compositionally biased region" description="Polar residues" evidence="1">
    <location>
        <begin position="839"/>
        <end position="850"/>
    </location>
</feature>
<sequence>MREAHVVAVPSKIDCKNHKNVQNSGIQSKIHIKNVWRVNVHINMNFCHGNRDCESPSNPTIRQVYFICNNCHIPEYPTEQSFKSENIEEIKKSFKKNQVVGKSFKTPAEQLKDKSVPIPYKEPKWSGLPVQEYMLEVMKNGIIVDNIKLDVPFMVVGRSAGAHIPMDHPSISRFHCVIQYRLEGSEEEPRGFYAYDLGSTHGSFQNKHRMKPHTYYHFRVGHILKLGGSTRMFVLQGPDIDQEPESELSATELMALAKKKQENMDNLKSEQTEVENEDRRNVKKGSNKNIKDSKEESDGINWGMAEDAVEEDEEEEYEGENPFAVLNEELYLDDPKKTLRGWFEREGYDLPNYEISDISNGHYKCKVDLPVEGHGGGPVIAQVEHKGKKKDAVIQCALEACRILDRKGVLRQAKHESREKKKKDWAENDYYDSDEDEFLDRTGDIEKKRIKRMKETSVVGQGEPEAETYQSLIIKYNKVVEELCDVENKLAEAERLKAMTEKRAEAEDVDVDDYMKKLKSQVPDKHKRVAWKFRMVELRKEEAKLRKLTNVARPLGIPELKIYNHLLDSVINVDPIKQKKITKLYKGPSSFESSRIPKVSLGVHKAFLEEEPEQKVRLSRLDDNTPMPESLPYKTNETPQLKDKKIPTKESKPILPEEVLKAQEKISEQLCKTDDAIEKPENKNKEKMLARLKANQQGLDKAAENEKHKEKEKSNGPEENLSLSKSSESTQSNIPNIYENVLGDTLKRTYEEVHSTTGHSEAVTSTSISQDVLKKNLASELEFKKARILGPTMPPLLTKKKEVKSPTPSSSRKSKKEFKYDGDKPEYSTWTPPVGQTGDGRTSLNDKLGY</sequence>
<dbReference type="PANTHER" id="PTHR23308">
    <property type="entry name" value="NUCLEAR INHIBITOR OF PROTEIN PHOSPHATASE-1"/>
    <property type="match status" value="1"/>
</dbReference>
<evidence type="ECO:0000256" key="1">
    <source>
        <dbReference type="SAM" id="MobiDB-lite"/>
    </source>
</evidence>
<feature type="compositionally biased region" description="Basic and acidic residues" evidence="1">
    <location>
        <begin position="817"/>
        <end position="826"/>
    </location>
</feature>
<feature type="domain" description="FHA" evidence="2">
    <location>
        <begin position="154"/>
        <end position="210"/>
    </location>
</feature>
<dbReference type="InterPro" id="IPR000253">
    <property type="entry name" value="FHA_dom"/>
</dbReference>
<comment type="caution">
    <text evidence="3">The sequence shown here is derived from an EMBL/GenBank/DDBJ whole genome shotgun (WGS) entry which is preliminary data.</text>
</comment>
<feature type="non-terminal residue" evidence="3">
    <location>
        <position position="850"/>
    </location>
</feature>
<dbReference type="CDD" id="cd22677">
    <property type="entry name" value="FHA_Kanadaptin"/>
    <property type="match status" value="1"/>
</dbReference>
<dbReference type="SMART" id="SM00240">
    <property type="entry name" value="FHA"/>
    <property type="match status" value="1"/>
</dbReference>
<feature type="region of interest" description="Disordered" evidence="1">
    <location>
        <begin position="789"/>
        <end position="850"/>
    </location>
</feature>
<dbReference type="PROSITE" id="PS50006">
    <property type="entry name" value="FHA_DOMAIN"/>
    <property type="match status" value="1"/>
</dbReference>
<dbReference type="EMBL" id="CAXKWB010051475">
    <property type="protein sequence ID" value="CAL4171507.1"/>
    <property type="molecule type" value="Genomic_DNA"/>
</dbReference>
<organism evidence="3 4">
    <name type="scientific">Meganyctiphanes norvegica</name>
    <name type="common">Northern krill</name>
    <name type="synonym">Thysanopoda norvegica</name>
    <dbReference type="NCBI Taxonomy" id="48144"/>
    <lineage>
        <taxon>Eukaryota</taxon>
        <taxon>Metazoa</taxon>
        <taxon>Ecdysozoa</taxon>
        <taxon>Arthropoda</taxon>
        <taxon>Crustacea</taxon>
        <taxon>Multicrustacea</taxon>
        <taxon>Malacostraca</taxon>
        <taxon>Eumalacostraca</taxon>
        <taxon>Eucarida</taxon>
        <taxon>Euphausiacea</taxon>
        <taxon>Euphausiidae</taxon>
        <taxon>Meganyctiphanes</taxon>
    </lineage>
</organism>
<feature type="compositionally biased region" description="Basic and acidic residues" evidence="1">
    <location>
        <begin position="701"/>
        <end position="716"/>
    </location>
</feature>
<protein>
    <recommendedName>
        <fullName evidence="2">FHA domain-containing protein</fullName>
    </recommendedName>
</protein>
<dbReference type="CDD" id="cd19856">
    <property type="entry name" value="DSRM_Kanadaptin"/>
    <property type="match status" value="1"/>
</dbReference>
<keyword evidence="4" id="KW-1185">Reference proteome</keyword>
<feature type="region of interest" description="Disordered" evidence="1">
    <location>
        <begin position="696"/>
        <end position="735"/>
    </location>
</feature>
<accession>A0AAV2SA37</accession>
<feature type="region of interest" description="Disordered" evidence="1">
    <location>
        <begin position="260"/>
        <end position="315"/>
    </location>
</feature>
<dbReference type="Pfam" id="PF00498">
    <property type="entry name" value="FHA"/>
    <property type="match status" value="1"/>
</dbReference>
<proteinExistence type="predicted"/>
<dbReference type="AlphaFoldDB" id="A0AAV2SA37"/>
<evidence type="ECO:0000313" key="4">
    <source>
        <dbReference type="Proteomes" id="UP001497623"/>
    </source>
</evidence>
<feature type="region of interest" description="Disordered" evidence="1">
    <location>
        <begin position="622"/>
        <end position="641"/>
    </location>
</feature>